<dbReference type="Gene3D" id="3.40.1190.20">
    <property type="match status" value="1"/>
</dbReference>
<sequence length="302" mass="33110">MMYDICTIGHITLDKVVTTKSVKHMPGGTSFYFSKAIQQFDINYVLVTALAQSEMKVVDGLRNDGIRIHTLPSEHSVYFENIYSENQDYREQNVLQKAAPFGVSVMPAVDAKIYHLGPLLSDDISVDLIRFLSLKGLVSLDVQGLLRSVVNKKVIYHDWADKKEALPYVSILKANEHEMEVVTGWSDVQQGARYLADLGVQEVIITLGSRGSLIFRDGIFHEIPAYKPSAIIDATGCGDTYMAGYLSKKIQGGDIQESGEYGAAMATLKIGSSGPFSGNAATVDKVLKHGIAEKYNVLQVGL</sequence>
<organism evidence="4 5">
    <name type="scientific">Dyadobacter koreensis</name>
    <dbReference type="NCBI Taxonomy" id="408657"/>
    <lineage>
        <taxon>Bacteria</taxon>
        <taxon>Pseudomonadati</taxon>
        <taxon>Bacteroidota</taxon>
        <taxon>Cytophagia</taxon>
        <taxon>Cytophagales</taxon>
        <taxon>Spirosomataceae</taxon>
        <taxon>Dyadobacter</taxon>
    </lineage>
</organism>
<dbReference type="SUPFAM" id="SSF53613">
    <property type="entry name" value="Ribokinase-like"/>
    <property type="match status" value="1"/>
</dbReference>
<dbReference type="PANTHER" id="PTHR10584:SF166">
    <property type="entry name" value="RIBOKINASE"/>
    <property type="match status" value="1"/>
</dbReference>
<evidence type="ECO:0000313" key="5">
    <source>
        <dbReference type="Proteomes" id="UP000199532"/>
    </source>
</evidence>
<keyword evidence="5" id="KW-1185">Reference proteome</keyword>
<evidence type="ECO:0000313" key="4">
    <source>
        <dbReference type="EMBL" id="SEJ27163.1"/>
    </source>
</evidence>
<dbReference type="PANTHER" id="PTHR10584">
    <property type="entry name" value="SUGAR KINASE"/>
    <property type="match status" value="1"/>
</dbReference>
<dbReference type="Proteomes" id="UP000199532">
    <property type="component" value="Unassembled WGS sequence"/>
</dbReference>
<dbReference type="Pfam" id="PF00294">
    <property type="entry name" value="PfkB"/>
    <property type="match status" value="1"/>
</dbReference>
<feature type="domain" description="Carbohydrate kinase PfkB" evidence="3">
    <location>
        <begin position="161"/>
        <end position="275"/>
    </location>
</feature>
<name>A0A1H6XDF2_9BACT</name>
<keyword evidence="1" id="KW-0808">Transferase</keyword>
<dbReference type="STRING" id="408657.SAMN04487995_3881"/>
<evidence type="ECO:0000256" key="2">
    <source>
        <dbReference type="ARBA" id="ARBA00022777"/>
    </source>
</evidence>
<dbReference type="InterPro" id="IPR029056">
    <property type="entry name" value="Ribokinase-like"/>
</dbReference>
<dbReference type="RefSeq" id="WP_229209689.1">
    <property type="nucleotide sequence ID" value="NZ_FNXY01000006.1"/>
</dbReference>
<protein>
    <submittedName>
        <fullName evidence="4">Sugar or nucleoside kinase, ribokinase family</fullName>
    </submittedName>
</protein>
<dbReference type="GO" id="GO:0016301">
    <property type="term" value="F:kinase activity"/>
    <property type="evidence" value="ECO:0007669"/>
    <property type="project" value="UniProtKB-KW"/>
</dbReference>
<dbReference type="EMBL" id="FNXY01000006">
    <property type="protein sequence ID" value="SEJ27163.1"/>
    <property type="molecule type" value="Genomic_DNA"/>
</dbReference>
<dbReference type="InterPro" id="IPR011611">
    <property type="entry name" value="PfkB_dom"/>
</dbReference>
<gene>
    <name evidence="4" type="ORF">SAMN04487995_3881</name>
</gene>
<reference evidence="4 5" key="1">
    <citation type="submission" date="2016-10" db="EMBL/GenBank/DDBJ databases">
        <authorList>
            <person name="de Groot N.N."/>
        </authorList>
    </citation>
    <scope>NUCLEOTIDE SEQUENCE [LARGE SCALE GENOMIC DNA]</scope>
    <source>
        <strain evidence="4 5">DSM 19938</strain>
    </source>
</reference>
<evidence type="ECO:0000256" key="1">
    <source>
        <dbReference type="ARBA" id="ARBA00022679"/>
    </source>
</evidence>
<keyword evidence="2 4" id="KW-0418">Kinase</keyword>
<accession>A0A1H6XDF2</accession>
<dbReference type="AlphaFoldDB" id="A0A1H6XDF2"/>
<evidence type="ECO:0000259" key="3">
    <source>
        <dbReference type="Pfam" id="PF00294"/>
    </source>
</evidence>
<proteinExistence type="predicted"/>